<keyword evidence="10" id="KW-1185">Reference proteome</keyword>
<dbReference type="InterPro" id="IPR017533">
    <property type="entry name" value="Halocyanin"/>
</dbReference>
<keyword evidence="7" id="KW-1133">Transmembrane helix</keyword>
<feature type="region of interest" description="Disordered" evidence="6">
    <location>
        <begin position="24"/>
        <end position="56"/>
    </location>
</feature>
<reference evidence="9 10" key="1">
    <citation type="submission" date="2016-10" db="EMBL/GenBank/DDBJ databases">
        <authorList>
            <person name="de Groot N.N."/>
        </authorList>
    </citation>
    <scope>NUCLEOTIDE SEQUENCE [LARGE SCALE GENOMIC DNA]</scope>
    <source>
        <strain evidence="9 10">CGMCC 1.10457</strain>
    </source>
</reference>
<feature type="compositionally biased region" description="Low complexity" evidence="6">
    <location>
        <begin position="24"/>
        <end position="39"/>
    </location>
</feature>
<dbReference type="EMBL" id="FOZK01000002">
    <property type="protein sequence ID" value="SFS03104.1"/>
    <property type="molecule type" value="Genomic_DNA"/>
</dbReference>
<evidence type="ECO:0000256" key="6">
    <source>
        <dbReference type="SAM" id="MobiDB-lite"/>
    </source>
</evidence>
<dbReference type="CDD" id="cd04220">
    <property type="entry name" value="Halocyanin"/>
    <property type="match status" value="1"/>
</dbReference>
<dbReference type="PROSITE" id="PS00196">
    <property type="entry name" value="COPPER_BLUE"/>
    <property type="match status" value="1"/>
</dbReference>
<keyword evidence="2 5" id="KW-0479">Metal-binding</keyword>
<evidence type="ECO:0000256" key="7">
    <source>
        <dbReference type="SAM" id="Phobius"/>
    </source>
</evidence>
<dbReference type="OrthoDB" id="11088at2157"/>
<feature type="compositionally biased region" description="Gly residues" evidence="6">
    <location>
        <begin position="40"/>
        <end position="52"/>
    </location>
</feature>
<evidence type="ECO:0000256" key="5">
    <source>
        <dbReference type="PIRSR" id="PIRSR602387-1"/>
    </source>
</evidence>
<dbReference type="GO" id="GO:0005507">
    <property type="term" value="F:copper ion binding"/>
    <property type="evidence" value="ECO:0007669"/>
    <property type="project" value="InterPro"/>
</dbReference>
<dbReference type="InterPro" id="IPR000923">
    <property type="entry name" value="BlueCu_1"/>
</dbReference>
<protein>
    <submittedName>
        <fullName evidence="9">Halocyanin domain-containing protein</fullName>
    </submittedName>
</protein>
<evidence type="ECO:0000313" key="9">
    <source>
        <dbReference type="EMBL" id="SFS03104.1"/>
    </source>
</evidence>
<dbReference type="InterPro" id="IPR002387">
    <property type="entry name" value="Plastocyanin"/>
</dbReference>
<gene>
    <name evidence="9" type="ORF">SAMN05216559_2737</name>
</gene>
<proteinExistence type="predicted"/>
<name>A0A1I6LI50_9EURY</name>
<comment type="cofactor">
    <cofactor evidence="5">
        <name>Cu(2+)</name>
        <dbReference type="ChEBI" id="CHEBI:29036"/>
    </cofactor>
    <text evidence="5">The crystal structure with reduced Cu(1+) has also been determined.</text>
</comment>
<dbReference type="Gene3D" id="2.60.40.420">
    <property type="entry name" value="Cupredoxins - blue copper proteins"/>
    <property type="match status" value="1"/>
</dbReference>
<sequence length="222" mass="21860">MSDGTADVSRRTFLHAASGAAAIGAASGAGAAQENESGGNESGGGGGGGGEPDYGTWFSNVDNFDGSTADATGQDEVTITVGAEGNGGAFAFDPPAVHVDPGATLLFEWTGEGGAHNAVSSDGTIDSGDPVAEAGVNYEVAIEEDGIYQYVCEPHEGQGMKGAVVVGSDYATVPTGGEGGGGPTLPDSAKSLGVAASFVMAATLGLAYFFMKFGGDYEQPDA</sequence>
<keyword evidence="3" id="KW-0249">Electron transport</keyword>
<keyword evidence="7" id="KW-0472">Membrane</keyword>
<dbReference type="PROSITE" id="PS51318">
    <property type="entry name" value="TAT"/>
    <property type="match status" value="1"/>
</dbReference>
<keyword evidence="4 5" id="KW-0186">Copper</keyword>
<dbReference type="SUPFAM" id="SSF49503">
    <property type="entry name" value="Cupredoxins"/>
    <property type="match status" value="1"/>
</dbReference>
<dbReference type="InterPro" id="IPR006311">
    <property type="entry name" value="TAT_signal"/>
</dbReference>
<evidence type="ECO:0000256" key="4">
    <source>
        <dbReference type="ARBA" id="ARBA00023008"/>
    </source>
</evidence>
<keyword evidence="7" id="KW-0812">Transmembrane</keyword>
<dbReference type="NCBIfam" id="TIGR03102">
    <property type="entry name" value="halo_cynanin"/>
    <property type="match status" value="1"/>
</dbReference>
<feature type="binding site" evidence="5">
    <location>
        <position position="152"/>
    </location>
    <ligand>
        <name>Cu cation</name>
        <dbReference type="ChEBI" id="CHEBI:23378"/>
    </ligand>
</feature>
<dbReference type="STRING" id="767519.SAMN05216559_2737"/>
<dbReference type="RefSeq" id="WP_089817050.1">
    <property type="nucleotide sequence ID" value="NZ_FOZK01000002.1"/>
</dbReference>
<organism evidence="9 10">
    <name type="scientific">Halomicrobium zhouii</name>
    <dbReference type="NCBI Taxonomy" id="767519"/>
    <lineage>
        <taxon>Archaea</taxon>
        <taxon>Methanobacteriati</taxon>
        <taxon>Methanobacteriota</taxon>
        <taxon>Stenosarchaea group</taxon>
        <taxon>Halobacteria</taxon>
        <taxon>Halobacteriales</taxon>
        <taxon>Haloarculaceae</taxon>
        <taxon>Halomicrobium</taxon>
    </lineage>
</organism>
<keyword evidence="1" id="KW-0813">Transport</keyword>
<dbReference type="PRINTS" id="PR00157">
    <property type="entry name" value="PLASTOCYANIN"/>
</dbReference>
<feature type="binding site" evidence="5">
    <location>
        <position position="155"/>
    </location>
    <ligand>
        <name>Cu cation</name>
        <dbReference type="ChEBI" id="CHEBI:23378"/>
    </ligand>
</feature>
<dbReference type="GO" id="GO:0009055">
    <property type="term" value="F:electron transfer activity"/>
    <property type="evidence" value="ECO:0007669"/>
    <property type="project" value="InterPro"/>
</dbReference>
<dbReference type="AlphaFoldDB" id="A0A1I6LI50"/>
<dbReference type="InterPro" id="IPR028871">
    <property type="entry name" value="BlueCu_1_BS"/>
</dbReference>
<evidence type="ECO:0000256" key="1">
    <source>
        <dbReference type="ARBA" id="ARBA00022448"/>
    </source>
</evidence>
<feature type="transmembrane region" description="Helical" evidence="7">
    <location>
        <begin position="192"/>
        <end position="211"/>
    </location>
</feature>
<feature type="binding site" evidence="5">
    <location>
        <position position="160"/>
    </location>
    <ligand>
        <name>Cu cation</name>
        <dbReference type="ChEBI" id="CHEBI:23378"/>
    </ligand>
</feature>
<feature type="binding site" evidence="5">
    <location>
        <position position="116"/>
    </location>
    <ligand>
        <name>Cu cation</name>
        <dbReference type="ChEBI" id="CHEBI:23378"/>
    </ligand>
</feature>
<dbReference type="InterPro" id="IPR008972">
    <property type="entry name" value="Cupredoxin"/>
</dbReference>
<dbReference type="Proteomes" id="UP000199062">
    <property type="component" value="Unassembled WGS sequence"/>
</dbReference>
<evidence type="ECO:0000256" key="2">
    <source>
        <dbReference type="ARBA" id="ARBA00022723"/>
    </source>
</evidence>
<evidence type="ECO:0000259" key="8">
    <source>
        <dbReference type="Pfam" id="PF00127"/>
    </source>
</evidence>
<evidence type="ECO:0000256" key="3">
    <source>
        <dbReference type="ARBA" id="ARBA00022982"/>
    </source>
</evidence>
<evidence type="ECO:0000313" key="10">
    <source>
        <dbReference type="Proteomes" id="UP000199062"/>
    </source>
</evidence>
<dbReference type="Pfam" id="PF00127">
    <property type="entry name" value="Copper-bind"/>
    <property type="match status" value="1"/>
</dbReference>
<accession>A0A1I6LI50</accession>
<feature type="domain" description="Blue (type 1) copper" evidence="8">
    <location>
        <begin position="82"/>
        <end position="166"/>
    </location>
</feature>